<evidence type="ECO:0000256" key="1">
    <source>
        <dbReference type="SAM" id="Phobius"/>
    </source>
</evidence>
<feature type="transmembrane region" description="Helical" evidence="1">
    <location>
        <begin position="281"/>
        <end position="298"/>
    </location>
</feature>
<reference evidence="2 3" key="1">
    <citation type="submission" date="2018-07" db="EMBL/GenBank/DDBJ databases">
        <title>Genomic Encyclopedia of Type Strains, Phase IV (KMG-IV): sequencing the most valuable type-strain genomes for metagenomic binning, comparative biology and taxonomic classification.</title>
        <authorList>
            <person name="Goeker M."/>
        </authorList>
    </citation>
    <scope>NUCLEOTIDE SEQUENCE [LARGE SCALE GENOMIC DNA]</scope>
    <source>
        <strain evidence="2 3">DSM 44952</strain>
    </source>
</reference>
<feature type="transmembrane region" description="Helical" evidence="1">
    <location>
        <begin position="305"/>
        <end position="321"/>
    </location>
</feature>
<dbReference type="AlphaFoldDB" id="A0A370H9N0"/>
<accession>A0A370H9N0</accession>
<comment type="caution">
    <text evidence="2">The sequence shown here is derived from an EMBL/GenBank/DDBJ whole genome shotgun (WGS) entry which is preliminary data.</text>
</comment>
<evidence type="ECO:0000313" key="2">
    <source>
        <dbReference type="EMBL" id="RDI53385.1"/>
    </source>
</evidence>
<dbReference type="OrthoDB" id="4527232at2"/>
<name>A0A370H9N0_9NOCA</name>
<feature type="transmembrane region" description="Helical" evidence="1">
    <location>
        <begin position="73"/>
        <end position="92"/>
    </location>
</feature>
<gene>
    <name evidence="2" type="ORF">DFR68_103775</name>
</gene>
<feature type="transmembrane region" description="Helical" evidence="1">
    <location>
        <begin position="132"/>
        <end position="153"/>
    </location>
</feature>
<feature type="transmembrane region" description="Helical" evidence="1">
    <location>
        <begin position="405"/>
        <end position="423"/>
    </location>
</feature>
<feature type="transmembrane region" description="Helical" evidence="1">
    <location>
        <begin position="333"/>
        <end position="351"/>
    </location>
</feature>
<dbReference type="Proteomes" id="UP000255355">
    <property type="component" value="Unassembled WGS sequence"/>
</dbReference>
<dbReference type="EMBL" id="QQAZ01000003">
    <property type="protein sequence ID" value="RDI53385.1"/>
    <property type="molecule type" value="Genomic_DNA"/>
</dbReference>
<proteinExistence type="predicted"/>
<feature type="transmembrane region" description="Helical" evidence="1">
    <location>
        <begin position="358"/>
        <end position="375"/>
    </location>
</feature>
<protein>
    <submittedName>
        <fullName evidence="2">Uncharacterized protein</fullName>
    </submittedName>
</protein>
<feature type="transmembrane region" description="Helical" evidence="1">
    <location>
        <begin position="203"/>
        <end position="226"/>
    </location>
</feature>
<feature type="transmembrane region" description="Helical" evidence="1">
    <location>
        <begin position="232"/>
        <end position="252"/>
    </location>
</feature>
<dbReference type="STRING" id="1210089.GCA_001613165_00055"/>
<evidence type="ECO:0000313" key="3">
    <source>
        <dbReference type="Proteomes" id="UP000255355"/>
    </source>
</evidence>
<keyword evidence="1" id="KW-0812">Transmembrane</keyword>
<feature type="transmembrane region" description="Helical" evidence="1">
    <location>
        <begin position="51"/>
        <end position="68"/>
    </location>
</feature>
<dbReference type="RefSeq" id="WP_147288932.1">
    <property type="nucleotide sequence ID" value="NZ_QQAZ01000003.1"/>
</dbReference>
<keyword evidence="3" id="KW-1185">Reference proteome</keyword>
<sequence length="434" mass="44835">MQRIHIGVDTITAFLATMVAGLSLALPIDFRWTSESTPLQLHLLAYSQPRAVAAGAIVAVVVATVVAAADSELVAWCTALCGIAVMTLNHVFGHSAAPSASLTTMNFLDATAGGVILGAVGAAVARHLLPTTAWILGTVASICIAEALPVPHWSDNSAQHFQSNWTATDSPPTWLIGAALVLVAVSTYLNRRRSPTQRMSVELPMMPIVAVLVLVSVWLVIAGWLTRSGDRIVVVVVAVAIAALVTGLIALLLPGRDGIFVLLCVAVAAAGNATVSADLPMAAVPIFVVGAAIGLLVGIRWPTPILSLAALGALAVGAALLGHVHGQPVVEDIADFVLAAVTGYCLGTALPRRASTRVLGIVLLLAPSAVLALRTRMSYGTCTPEVGAGGEVLCEFDDRDTASPGWAAVATIVCCAVFVHFLLRRQPESASETE</sequence>
<keyword evidence="1" id="KW-0472">Membrane</keyword>
<keyword evidence="1" id="KW-1133">Transmembrane helix</keyword>
<feature type="transmembrane region" description="Helical" evidence="1">
    <location>
        <begin position="104"/>
        <end position="125"/>
    </location>
</feature>
<feature type="transmembrane region" description="Helical" evidence="1">
    <location>
        <begin position="259"/>
        <end position="275"/>
    </location>
</feature>
<organism evidence="2 3">
    <name type="scientific">Nocardia mexicana</name>
    <dbReference type="NCBI Taxonomy" id="279262"/>
    <lineage>
        <taxon>Bacteria</taxon>
        <taxon>Bacillati</taxon>
        <taxon>Actinomycetota</taxon>
        <taxon>Actinomycetes</taxon>
        <taxon>Mycobacteriales</taxon>
        <taxon>Nocardiaceae</taxon>
        <taxon>Nocardia</taxon>
    </lineage>
</organism>
<feature type="transmembrane region" description="Helical" evidence="1">
    <location>
        <begin position="173"/>
        <end position="191"/>
    </location>
</feature>